<dbReference type="PANTHER" id="PTHR13675">
    <property type="entry name" value="LYR MOTIF-CONTAINING PROTEIN 2"/>
    <property type="match status" value="1"/>
</dbReference>
<evidence type="ECO:0000313" key="9">
    <source>
        <dbReference type="Proteomes" id="UP001151287"/>
    </source>
</evidence>
<gene>
    <name evidence="8" type="ORF">LUZ63_002871</name>
</gene>
<evidence type="ECO:0000259" key="7">
    <source>
        <dbReference type="Pfam" id="PF05347"/>
    </source>
</evidence>
<protein>
    <recommendedName>
        <fullName evidence="5">LYR motif-containing protein 2</fullName>
    </recommendedName>
</protein>
<comment type="similarity">
    <text evidence="2">Belongs to the complex I LYR family.</text>
</comment>
<comment type="subcellular location">
    <subcellularLocation>
        <location evidence="1">Mitochondrion</location>
    </subcellularLocation>
</comment>
<dbReference type="InterPro" id="IPR008011">
    <property type="entry name" value="Complex1_LYR_dom"/>
</dbReference>
<evidence type="ECO:0000256" key="4">
    <source>
        <dbReference type="ARBA" id="ARBA00023128"/>
    </source>
</evidence>
<evidence type="ECO:0000256" key="2">
    <source>
        <dbReference type="ARBA" id="ARBA00009508"/>
    </source>
</evidence>
<proteinExistence type="inferred from homology"/>
<dbReference type="CDD" id="cd20262">
    <property type="entry name" value="Complex1_LYR_LYRM2"/>
    <property type="match status" value="1"/>
</dbReference>
<accession>A0A9Q0HYH2</accession>
<evidence type="ECO:0000313" key="8">
    <source>
        <dbReference type="EMBL" id="KAJ1703092.1"/>
    </source>
</evidence>
<dbReference type="AlphaFoldDB" id="A0A9Q0HYH2"/>
<dbReference type="Proteomes" id="UP001151287">
    <property type="component" value="Unassembled WGS sequence"/>
</dbReference>
<keyword evidence="3" id="KW-0809">Transit peptide</keyword>
<dbReference type="Pfam" id="PF05347">
    <property type="entry name" value="Complex1_LYR"/>
    <property type="match status" value="1"/>
</dbReference>
<dbReference type="OrthoDB" id="74240at2759"/>
<reference evidence="8" key="1">
    <citation type="journal article" date="2022" name="Cell">
        <title>Repeat-based holocentromeres influence genome architecture and karyotype evolution.</title>
        <authorList>
            <person name="Hofstatter P.G."/>
            <person name="Thangavel G."/>
            <person name="Lux T."/>
            <person name="Neumann P."/>
            <person name="Vondrak T."/>
            <person name="Novak P."/>
            <person name="Zhang M."/>
            <person name="Costa L."/>
            <person name="Castellani M."/>
            <person name="Scott A."/>
            <person name="Toegelov H."/>
            <person name="Fuchs J."/>
            <person name="Mata-Sucre Y."/>
            <person name="Dias Y."/>
            <person name="Vanzela A.L.L."/>
            <person name="Huettel B."/>
            <person name="Almeida C.C.S."/>
            <person name="Simkova H."/>
            <person name="Souza G."/>
            <person name="Pedrosa-Harand A."/>
            <person name="Macas J."/>
            <person name="Mayer K.F.X."/>
            <person name="Houben A."/>
            <person name="Marques A."/>
        </authorList>
    </citation>
    <scope>NUCLEOTIDE SEQUENCE</scope>
    <source>
        <strain evidence="8">RhyBre1mFocal</strain>
    </source>
</reference>
<keyword evidence="4" id="KW-0496">Mitochondrion</keyword>
<comment type="caution">
    <text evidence="8">The sequence shown here is derived from an EMBL/GenBank/DDBJ whole genome shotgun (WGS) entry which is preliminary data.</text>
</comment>
<evidence type="ECO:0000256" key="6">
    <source>
        <dbReference type="ARBA" id="ARBA00044735"/>
    </source>
</evidence>
<dbReference type="PANTHER" id="PTHR13675:SF0">
    <property type="entry name" value="LYR MOTIF-CONTAINING PROTEIN 2"/>
    <property type="match status" value="1"/>
</dbReference>
<dbReference type="EMBL" id="JAMQYH010000001">
    <property type="protein sequence ID" value="KAJ1703092.1"/>
    <property type="molecule type" value="Genomic_DNA"/>
</dbReference>
<dbReference type="GO" id="GO:0005739">
    <property type="term" value="C:mitochondrion"/>
    <property type="evidence" value="ECO:0007669"/>
    <property type="project" value="UniProtKB-SubCell"/>
</dbReference>
<sequence length="108" mass="12831">MAHYMDLQAFILHARVLKLYRQALRISRRAPSHSRDELRETIRGEIEKNRFCDDKQKIKFFLSDGLQRLKGLDEMLDMTDFKTMKYLLHNITKGKSPNSSYLNKTQII</sequence>
<evidence type="ECO:0000256" key="3">
    <source>
        <dbReference type="ARBA" id="ARBA00022946"/>
    </source>
</evidence>
<feature type="domain" description="Complex 1 LYR protein" evidence="7">
    <location>
        <begin position="15"/>
        <end position="70"/>
    </location>
</feature>
<dbReference type="InterPro" id="IPR045293">
    <property type="entry name" value="Complex1_LYR_LYRM2"/>
</dbReference>
<keyword evidence="9" id="KW-1185">Reference proteome</keyword>
<comment type="function">
    <text evidence="6">Involved in efficient integration of the N-module into mitochondrial respiratory chain complex I.</text>
</comment>
<name>A0A9Q0HYH2_9POAL</name>
<evidence type="ECO:0000256" key="1">
    <source>
        <dbReference type="ARBA" id="ARBA00004173"/>
    </source>
</evidence>
<evidence type="ECO:0000256" key="5">
    <source>
        <dbReference type="ARBA" id="ARBA00026235"/>
    </source>
</evidence>
<organism evidence="8 9">
    <name type="scientific">Rhynchospora breviuscula</name>
    <dbReference type="NCBI Taxonomy" id="2022672"/>
    <lineage>
        <taxon>Eukaryota</taxon>
        <taxon>Viridiplantae</taxon>
        <taxon>Streptophyta</taxon>
        <taxon>Embryophyta</taxon>
        <taxon>Tracheophyta</taxon>
        <taxon>Spermatophyta</taxon>
        <taxon>Magnoliopsida</taxon>
        <taxon>Liliopsida</taxon>
        <taxon>Poales</taxon>
        <taxon>Cyperaceae</taxon>
        <taxon>Cyperoideae</taxon>
        <taxon>Rhynchosporeae</taxon>
        <taxon>Rhynchospora</taxon>
    </lineage>
</organism>